<keyword evidence="25" id="KW-1185">Reference proteome</keyword>
<evidence type="ECO:0000256" key="5">
    <source>
        <dbReference type="ARBA" id="ARBA00022548"/>
    </source>
</evidence>
<dbReference type="UniPathway" id="UPA00063"/>
<name>M7BC84_CHEMY</name>
<feature type="transmembrane region" description="Helical" evidence="22">
    <location>
        <begin position="690"/>
        <end position="713"/>
    </location>
</feature>
<feature type="transmembrane region" description="Helical" evidence="22">
    <location>
        <begin position="647"/>
        <end position="669"/>
    </location>
</feature>
<dbReference type="SMART" id="SM00365">
    <property type="entry name" value="LRR_SD22"/>
    <property type="match status" value="3"/>
</dbReference>
<evidence type="ECO:0000256" key="4">
    <source>
        <dbReference type="ARBA" id="ARBA00022516"/>
    </source>
</evidence>
<evidence type="ECO:0000256" key="19">
    <source>
        <dbReference type="ARBA" id="ARBA00048100"/>
    </source>
</evidence>
<comment type="catalytic activity">
    <reaction evidence="21 22">
        <text>4,4-dimethyl-5alpha-cholesta-8,24-dien-3beta-ol + NADP(+) = 4,4-dimethyl-5alpha-cholesta-8,14,24-trien-3beta-ol + NADPH + H(+)</text>
        <dbReference type="Rhea" id="RHEA:18561"/>
        <dbReference type="ChEBI" id="CHEBI:15378"/>
        <dbReference type="ChEBI" id="CHEBI:17813"/>
        <dbReference type="ChEBI" id="CHEBI:18364"/>
        <dbReference type="ChEBI" id="CHEBI:57783"/>
        <dbReference type="ChEBI" id="CHEBI:58349"/>
        <dbReference type="EC" id="1.3.1.70"/>
    </reaction>
</comment>
<dbReference type="Pfam" id="PF01222">
    <property type="entry name" value="ERG4_ERG24"/>
    <property type="match status" value="1"/>
</dbReference>
<comment type="pathway">
    <text evidence="2 22">Steroid biosynthesis; cholesterol biosynthesis.</text>
</comment>
<evidence type="ECO:0000256" key="6">
    <source>
        <dbReference type="ARBA" id="ARBA00022614"/>
    </source>
</evidence>
<dbReference type="eggNOG" id="KOG4641">
    <property type="taxonomic scope" value="Eukaryota"/>
</dbReference>
<evidence type="ECO:0000256" key="7">
    <source>
        <dbReference type="ARBA" id="ARBA00022692"/>
    </source>
</evidence>
<dbReference type="Gene3D" id="3.80.10.10">
    <property type="entry name" value="Ribonuclease Inhibitor"/>
    <property type="match status" value="4"/>
</dbReference>
<evidence type="ECO:0000256" key="21">
    <source>
        <dbReference type="ARBA" id="ARBA00049367"/>
    </source>
</evidence>
<comment type="catalytic activity">
    <reaction evidence="20">
        <text>5alpha-cholest-8,14-dien-3beta-ol + NADPH + H(+) = 5alpha-cholest-8-en-3beta-ol + NADP(+)</text>
        <dbReference type="Rhea" id="RHEA:46456"/>
        <dbReference type="ChEBI" id="CHEBI:15378"/>
        <dbReference type="ChEBI" id="CHEBI:16608"/>
        <dbReference type="ChEBI" id="CHEBI:57783"/>
        <dbReference type="ChEBI" id="CHEBI:58349"/>
        <dbReference type="ChEBI" id="CHEBI:86131"/>
    </reaction>
</comment>
<keyword evidence="7 22" id="KW-0812">Transmembrane</keyword>
<feature type="chain" id="PRO_5004079940" description="Delta(14)-sterol reductase TM7SF2" evidence="23">
    <location>
        <begin position="21"/>
        <end position="1076"/>
    </location>
</feature>
<feature type="transmembrane region" description="Helical" evidence="22">
    <location>
        <begin position="941"/>
        <end position="962"/>
    </location>
</feature>
<dbReference type="SMART" id="SM00369">
    <property type="entry name" value="LRR_TYP"/>
    <property type="match status" value="12"/>
</dbReference>
<evidence type="ECO:0000256" key="23">
    <source>
        <dbReference type="SAM" id="SignalP"/>
    </source>
</evidence>
<comment type="catalytic activity">
    <reaction evidence="19">
        <text>4,4-dimethyl-8,14-cholestadien-3beta-ol + NADPH + H(+) = 4,4-dimethyl-5alpha-cholest-8-en-3beta-ol + NADP(+)</text>
        <dbReference type="Rhea" id="RHEA:46812"/>
        <dbReference type="ChEBI" id="CHEBI:15378"/>
        <dbReference type="ChEBI" id="CHEBI:57783"/>
        <dbReference type="ChEBI" id="CHEBI:58349"/>
        <dbReference type="ChEBI" id="CHEBI:78904"/>
        <dbReference type="ChEBI" id="CHEBI:87044"/>
    </reaction>
</comment>
<comment type="function">
    <text evidence="22">Catalyzes the reduction of the C14-unsaturated bond of lanosterol, as part of the metabolic pathway leading to cholesterol biosynthesis.</text>
</comment>
<feature type="transmembrane region" description="Helical" evidence="22">
    <location>
        <begin position="845"/>
        <end position="863"/>
    </location>
</feature>
<evidence type="ECO:0000313" key="25">
    <source>
        <dbReference type="Proteomes" id="UP000031443"/>
    </source>
</evidence>
<evidence type="ECO:0000256" key="13">
    <source>
        <dbReference type="ARBA" id="ARBA00023002"/>
    </source>
</evidence>
<evidence type="ECO:0000256" key="16">
    <source>
        <dbReference type="ARBA" id="ARBA00023136"/>
    </source>
</evidence>
<dbReference type="SUPFAM" id="SSF52058">
    <property type="entry name" value="L domain-like"/>
    <property type="match status" value="2"/>
</dbReference>
<evidence type="ECO:0000256" key="3">
    <source>
        <dbReference type="ARBA" id="ARBA00005402"/>
    </source>
</evidence>
<dbReference type="EMBL" id="KB586437">
    <property type="protein sequence ID" value="EMP25807.1"/>
    <property type="molecule type" value="Genomic_DNA"/>
</dbReference>
<feature type="transmembrane region" description="Helical" evidence="22">
    <location>
        <begin position="719"/>
        <end position="740"/>
    </location>
</feature>
<feature type="transmembrane region" description="Helical" evidence="22">
    <location>
        <begin position="1016"/>
        <end position="1042"/>
    </location>
</feature>
<keyword evidence="24" id="KW-0675">Receptor</keyword>
<keyword evidence="12 22" id="KW-1133">Transmembrane helix</keyword>
<dbReference type="PANTHER" id="PTHR21257">
    <property type="entry name" value="DELTA(14)-STEROL REDUCTASE"/>
    <property type="match status" value="1"/>
</dbReference>
<evidence type="ECO:0000256" key="11">
    <source>
        <dbReference type="ARBA" id="ARBA00022955"/>
    </source>
</evidence>
<evidence type="ECO:0000256" key="15">
    <source>
        <dbReference type="ARBA" id="ARBA00023098"/>
    </source>
</evidence>
<keyword evidence="14 22" id="KW-0756">Sterol biosynthesis</keyword>
<accession>M7BC84</accession>
<dbReference type="GO" id="GO:0050613">
    <property type="term" value="F:Delta14-sterol reductase activity"/>
    <property type="evidence" value="ECO:0007669"/>
    <property type="project" value="UniProtKB-UniRule"/>
</dbReference>
<keyword evidence="18 22" id="KW-0753">Steroid metabolism</keyword>
<dbReference type="InterPro" id="IPR018083">
    <property type="entry name" value="Sterol_reductase_CS"/>
</dbReference>
<keyword evidence="9 22" id="KW-0152">Cholesterol biosynthesis</keyword>
<dbReference type="EC" id="1.3.1.70" evidence="22"/>
<dbReference type="Pfam" id="PF06966">
    <property type="entry name" value="DUF1295"/>
    <property type="match status" value="1"/>
</dbReference>
<dbReference type="Pfam" id="PF13855">
    <property type="entry name" value="LRR_8"/>
    <property type="match status" value="3"/>
</dbReference>
<dbReference type="PROSITE" id="PS01018">
    <property type="entry name" value="STEROL_REDUCT_2"/>
    <property type="match status" value="1"/>
</dbReference>
<dbReference type="GO" id="GO:0005789">
    <property type="term" value="C:endoplasmic reticulum membrane"/>
    <property type="evidence" value="ECO:0007669"/>
    <property type="project" value="UniProtKB-SubCell"/>
</dbReference>
<comment type="similarity">
    <text evidence="3 22">Belongs to the ERG4/ERG24 family.</text>
</comment>
<evidence type="ECO:0000256" key="22">
    <source>
        <dbReference type="RuleBase" id="RU369120"/>
    </source>
</evidence>
<evidence type="ECO:0000256" key="10">
    <source>
        <dbReference type="ARBA" id="ARBA00022824"/>
    </source>
</evidence>
<dbReference type="InterPro" id="IPR032675">
    <property type="entry name" value="LRR_dom_sf"/>
</dbReference>
<comment type="subcellular location">
    <subcellularLocation>
        <location evidence="1">Endomembrane system</location>
        <topology evidence="1">Multi-pass membrane protein</topology>
    </subcellularLocation>
    <subcellularLocation>
        <location evidence="22">Endoplasmic reticulum membrane</location>
        <topology evidence="22">Multi-pass membrane protein</topology>
    </subcellularLocation>
    <subcellularLocation>
        <location evidence="22">Microsome membrane</location>
        <topology evidence="22">Multi-pass membrane protein</topology>
    </subcellularLocation>
</comment>
<dbReference type="FunFam" id="3.80.10.10:FF:000306">
    <property type="entry name" value="Toll-like receptor 5"/>
    <property type="match status" value="1"/>
</dbReference>
<dbReference type="InterPro" id="IPR010721">
    <property type="entry name" value="UstE-like"/>
</dbReference>
<evidence type="ECO:0000256" key="8">
    <source>
        <dbReference type="ARBA" id="ARBA00022737"/>
    </source>
</evidence>
<evidence type="ECO:0000256" key="18">
    <source>
        <dbReference type="ARBA" id="ARBA00023221"/>
    </source>
</evidence>
<keyword evidence="16 22" id="KW-0472">Membrane</keyword>
<keyword evidence="17 22" id="KW-1207">Sterol metabolism</keyword>
<dbReference type="GO" id="GO:0005637">
    <property type="term" value="C:nuclear inner membrane"/>
    <property type="evidence" value="ECO:0007669"/>
    <property type="project" value="TreeGrafter"/>
</dbReference>
<dbReference type="Gene3D" id="1.20.120.1630">
    <property type="match status" value="1"/>
</dbReference>
<evidence type="ECO:0000256" key="17">
    <source>
        <dbReference type="ARBA" id="ARBA00023166"/>
    </source>
</evidence>
<evidence type="ECO:0000256" key="9">
    <source>
        <dbReference type="ARBA" id="ARBA00022778"/>
    </source>
</evidence>
<keyword evidence="13 22" id="KW-0560">Oxidoreductase</keyword>
<proteinExistence type="inferred from homology"/>
<dbReference type="InterPro" id="IPR001611">
    <property type="entry name" value="Leu-rich_rpt"/>
</dbReference>
<dbReference type="GO" id="GO:0006695">
    <property type="term" value="P:cholesterol biosynthetic process"/>
    <property type="evidence" value="ECO:0007669"/>
    <property type="project" value="UniProtKB-UniRule"/>
</dbReference>
<keyword evidence="4 22" id="KW-0444">Lipid biosynthesis</keyword>
<dbReference type="InterPro" id="IPR001171">
    <property type="entry name" value="ERG24_DHCR-like"/>
</dbReference>
<protein>
    <recommendedName>
        <fullName evidence="22">Delta(14)-sterol reductase TM7SF2</fullName>
        <shortName evidence="22">Delta-14-SR</shortName>
        <ecNumber evidence="22">1.3.1.70</ecNumber>
    </recommendedName>
    <alternativeName>
        <fullName evidence="22">3-beta-hydroxysterol Delta (14)-reductase</fullName>
    </alternativeName>
    <alternativeName>
        <fullName evidence="22">C-14 sterol reductase</fullName>
    </alternativeName>
    <alternativeName>
        <fullName evidence="22">Sterol C14-reductase</fullName>
    </alternativeName>
    <alternativeName>
        <fullName evidence="22">Transmembrane 7 superfamily member 2</fullName>
    </alternativeName>
</protein>
<dbReference type="PROSITE" id="PS51450">
    <property type="entry name" value="LRR"/>
    <property type="match status" value="3"/>
</dbReference>
<sequence length="1076" mass="120255">MLRHLCRLALWLLGSSAALADVQRCHASRVQASVVSSCQAQHHETLPEIDPSTQILLLNFNLLSNISASSFPRLERLRKLSLGCQLGGSLSIGEKAFEKVANITFLDLGGNRKLSLQPTALAGLQQLEVLLLDANGLDETVLEGGYFQDLVSLKRLDLTGNQIKRLRPDSSFQGLKLLAFLQLRLNRIKTICGEDLTHLGGRHLSLLDLSSNLLSYRDPWYNHSCPSPFRNITVETLDVSSNPWDVGSAERFFKVMAGAQVWHLKLQHSGAIGRGFGFNNLQGLSASTFSGLSRSRVLSFDMSHGFLSKLGPLVFSGLPELRALRLASNQIHEICGEAFAGLQHLWTLDLSHNLLGELNTKTLQSLSSSPLLHLNLKSNHIGAIQHNALEGLRTLRMLNLQDNALSRMLSGRLPALERLLLGQNRIKDTWGIGKLSTNLTFLDLSSNRMQDLRGLWNELRGIPALQFLNLSDNLISRCSERQDRAIPKRSQLRVLDLSQNSLNIIWNAGGCVDVFHHLDRLTALNLSRNNLQTLPEGLFQGLVSLQALDLSGNLMAMLPDGLFQDLRSLQPQQHNIGLVHTTRSGRCKLPCIDLAVEMSSFKFGSPQRAMILIFLMPATVFYLLLTCRTEQASVLNFPPPLPPLSTLWSPHTFLLLLAWVGLQAALYMLPMGKVTEGIVLRDKSRLQYRINAFHAMGVTALVVGAGLAAGLRLSYIYDHFLQLAFSALLLAFGLSFLLYFKSLFAPETTLAPGGNSGNPIYDFFMGHELNPRIGSFDLKYFCELRPGLLGWALVNMAMLVKETELRGSPSLAMLLVNAFQLLYVVDALWNEEAILTTMDIVHDGFGFMLTFGDLAWVPFIYSLQAYFLVNHPQKLSLPMAAGILLLNGLGYCIFRSANSQKNTFRRNPNDPRVTGLKTIPTATGRRLLVSGWWGFVRHPNYLGDLIMALAWSLPCGLGYCIFRSANSQKNTFRRNPNDPRVTGLKTIPTATGRRLLVSGWWGFVRHPNYLGDLIMALAWSLPCGLTHVLPYFYVFYFTVLLIHREARDEHQCLRKYGLAWQEYCQRVPYRIFPYLY</sequence>
<evidence type="ECO:0000256" key="1">
    <source>
        <dbReference type="ARBA" id="ARBA00004127"/>
    </source>
</evidence>
<organism evidence="24 25">
    <name type="scientific">Chelonia mydas</name>
    <name type="common">Green sea-turtle</name>
    <name type="synonym">Chelonia agassizi</name>
    <dbReference type="NCBI Taxonomy" id="8469"/>
    <lineage>
        <taxon>Eukaryota</taxon>
        <taxon>Metazoa</taxon>
        <taxon>Chordata</taxon>
        <taxon>Craniata</taxon>
        <taxon>Vertebrata</taxon>
        <taxon>Euteleostomi</taxon>
        <taxon>Archelosauria</taxon>
        <taxon>Testudinata</taxon>
        <taxon>Testudines</taxon>
        <taxon>Cryptodira</taxon>
        <taxon>Durocryptodira</taxon>
        <taxon>Americhelydia</taxon>
        <taxon>Chelonioidea</taxon>
        <taxon>Cheloniidae</taxon>
        <taxon>Chelonia</taxon>
    </lineage>
</organism>
<dbReference type="InterPro" id="IPR003591">
    <property type="entry name" value="Leu-rich_rpt_typical-subtyp"/>
</dbReference>
<keyword evidence="5 22" id="KW-0153">Cholesterol metabolism</keyword>
<dbReference type="Proteomes" id="UP000031443">
    <property type="component" value="Unassembled WGS sequence"/>
</dbReference>
<evidence type="ECO:0000256" key="14">
    <source>
        <dbReference type="ARBA" id="ARBA00023011"/>
    </source>
</evidence>
<dbReference type="AlphaFoldDB" id="M7BC84"/>
<keyword evidence="8" id="KW-0677">Repeat</keyword>
<keyword evidence="11 22" id="KW-0752">Steroid biosynthesis</keyword>
<keyword evidence="6" id="KW-0433">Leucine-rich repeat</keyword>
<keyword evidence="23" id="KW-0732">Signal</keyword>
<keyword evidence="10 22" id="KW-0256">Endoplasmic reticulum</keyword>
<evidence type="ECO:0000313" key="24">
    <source>
        <dbReference type="EMBL" id="EMP25807.1"/>
    </source>
</evidence>
<evidence type="ECO:0000256" key="12">
    <source>
        <dbReference type="ARBA" id="ARBA00022989"/>
    </source>
</evidence>
<evidence type="ECO:0000256" key="20">
    <source>
        <dbReference type="ARBA" id="ARBA00048712"/>
    </source>
</evidence>
<dbReference type="STRING" id="8469.M7BC84"/>
<dbReference type="PANTHER" id="PTHR21257:SF52">
    <property type="entry name" value="DELTA(14)-STEROL REDUCTASE TM7SF2"/>
    <property type="match status" value="1"/>
</dbReference>
<evidence type="ECO:0000256" key="2">
    <source>
        <dbReference type="ARBA" id="ARBA00004770"/>
    </source>
</evidence>
<feature type="signal peptide" evidence="23">
    <location>
        <begin position="1"/>
        <end position="20"/>
    </location>
</feature>
<reference evidence="25" key="1">
    <citation type="journal article" date="2013" name="Nat. Genet.">
        <title>The draft genomes of soft-shell turtle and green sea turtle yield insights into the development and evolution of the turtle-specific body plan.</title>
        <authorList>
            <person name="Wang Z."/>
            <person name="Pascual-Anaya J."/>
            <person name="Zadissa A."/>
            <person name="Li W."/>
            <person name="Niimura Y."/>
            <person name="Huang Z."/>
            <person name="Li C."/>
            <person name="White S."/>
            <person name="Xiong Z."/>
            <person name="Fang D."/>
            <person name="Wang B."/>
            <person name="Ming Y."/>
            <person name="Chen Y."/>
            <person name="Zheng Y."/>
            <person name="Kuraku S."/>
            <person name="Pignatelli M."/>
            <person name="Herrero J."/>
            <person name="Beal K."/>
            <person name="Nozawa M."/>
            <person name="Li Q."/>
            <person name="Wang J."/>
            <person name="Zhang H."/>
            <person name="Yu L."/>
            <person name="Shigenobu S."/>
            <person name="Wang J."/>
            <person name="Liu J."/>
            <person name="Flicek P."/>
            <person name="Searle S."/>
            <person name="Wang J."/>
            <person name="Kuratani S."/>
            <person name="Yin Y."/>
            <person name="Aken B."/>
            <person name="Zhang G."/>
            <person name="Irie N."/>
        </authorList>
    </citation>
    <scope>NUCLEOTIDE SEQUENCE [LARGE SCALE GENOMIC DNA]</scope>
</reference>
<feature type="transmembrane region" description="Helical" evidence="22">
    <location>
        <begin position="875"/>
        <end position="897"/>
    </location>
</feature>
<dbReference type="PROSITE" id="PS01017">
    <property type="entry name" value="STEROL_REDUCT_1"/>
    <property type="match status" value="1"/>
</dbReference>
<keyword evidence="15 22" id="KW-0443">Lipid metabolism</keyword>
<dbReference type="FunFam" id="1.20.120.1630:FF:000001">
    <property type="entry name" value="delta(14)-sterol reductase isoform X1"/>
    <property type="match status" value="2"/>
</dbReference>
<gene>
    <name evidence="24" type="ORF">UY3_17113</name>
</gene>